<dbReference type="Proteomes" id="UP000601522">
    <property type="component" value="Unassembled WGS sequence"/>
</dbReference>
<keyword evidence="2" id="KW-1185">Reference proteome</keyword>
<dbReference type="GO" id="GO:0016811">
    <property type="term" value="F:hydrolase activity, acting on carbon-nitrogen (but not peptide) bonds, in linear amides"/>
    <property type="evidence" value="ECO:0007669"/>
    <property type="project" value="InterPro"/>
</dbReference>
<evidence type="ECO:0000313" key="2">
    <source>
        <dbReference type="Proteomes" id="UP000601522"/>
    </source>
</evidence>
<evidence type="ECO:0000313" key="1">
    <source>
        <dbReference type="EMBL" id="MBC8590975.1"/>
    </source>
</evidence>
<proteinExistence type="predicted"/>
<comment type="caution">
    <text evidence="1">The sequence shown here is derived from an EMBL/GenBank/DDBJ whole genome shotgun (WGS) entry which is preliminary data.</text>
</comment>
<gene>
    <name evidence="1" type="ORF">H8689_07595</name>
</gene>
<dbReference type="InterPro" id="IPR029062">
    <property type="entry name" value="Class_I_gatase-like"/>
</dbReference>
<organism evidence="1 2">
    <name type="scientific">Wansuia hejianensis</name>
    <dbReference type="NCBI Taxonomy" id="2763667"/>
    <lineage>
        <taxon>Bacteria</taxon>
        <taxon>Bacillati</taxon>
        <taxon>Bacillota</taxon>
        <taxon>Clostridia</taxon>
        <taxon>Lachnospirales</taxon>
        <taxon>Lachnospiraceae</taxon>
        <taxon>Wansuia</taxon>
    </lineage>
</organism>
<dbReference type="PROSITE" id="PS51273">
    <property type="entry name" value="GATASE_TYPE_1"/>
    <property type="match status" value="1"/>
</dbReference>
<dbReference type="InterPro" id="IPR011697">
    <property type="entry name" value="Peptidase_C26"/>
</dbReference>
<dbReference type="AlphaFoldDB" id="A0A926EYS7"/>
<dbReference type="PANTHER" id="PTHR43235">
    <property type="entry name" value="GLUTAMINE AMIDOTRANSFERASE PB2B2.05-RELATED"/>
    <property type="match status" value="1"/>
</dbReference>
<dbReference type="Pfam" id="PF07722">
    <property type="entry name" value="Peptidase_C26"/>
    <property type="match status" value="1"/>
</dbReference>
<dbReference type="SUPFAM" id="SSF52317">
    <property type="entry name" value="Class I glutamine amidotransferase-like"/>
    <property type="match status" value="1"/>
</dbReference>
<dbReference type="FunFam" id="3.40.50.880:FF:000030">
    <property type="entry name" value="Gamma-glutamyl-gamma-aminobutyrate hydrolase PuuD"/>
    <property type="match status" value="1"/>
</dbReference>
<keyword evidence="1" id="KW-0378">Hydrolase</keyword>
<reference evidence="1 2" key="1">
    <citation type="submission" date="2020-08" db="EMBL/GenBank/DDBJ databases">
        <title>Genome public.</title>
        <authorList>
            <person name="Liu C."/>
            <person name="Sun Q."/>
        </authorList>
    </citation>
    <scope>NUCLEOTIDE SEQUENCE [LARGE SCALE GENOMIC DNA]</scope>
    <source>
        <strain evidence="1 2">NSJ-26</strain>
    </source>
</reference>
<protein>
    <submittedName>
        <fullName evidence="1">Gamma-glutamyl-gamma-aminobutyrate hydrolase family protein</fullName>
    </submittedName>
</protein>
<accession>A0A926EYS7</accession>
<dbReference type="PANTHER" id="PTHR43235:SF1">
    <property type="entry name" value="GLUTAMINE AMIDOTRANSFERASE PB2B2.05-RELATED"/>
    <property type="match status" value="1"/>
</dbReference>
<dbReference type="GO" id="GO:0005829">
    <property type="term" value="C:cytosol"/>
    <property type="evidence" value="ECO:0007669"/>
    <property type="project" value="TreeGrafter"/>
</dbReference>
<dbReference type="RefSeq" id="WP_249323813.1">
    <property type="nucleotide sequence ID" value="NZ_JACRTK010000003.1"/>
</dbReference>
<dbReference type="EMBL" id="JACRTK010000003">
    <property type="protein sequence ID" value="MBC8590975.1"/>
    <property type="molecule type" value="Genomic_DNA"/>
</dbReference>
<dbReference type="CDD" id="cd01745">
    <property type="entry name" value="GATase1_2"/>
    <property type="match status" value="1"/>
</dbReference>
<name>A0A926EYS7_9FIRM</name>
<dbReference type="InterPro" id="IPR044668">
    <property type="entry name" value="PuuD-like"/>
</dbReference>
<sequence length="240" mass="27189">MKPVIGLTSQIEYSGRIKLSKINYTYIKAISEGGGVPIIIPNLKRLEDIDKYLDMIDGLIFTGGEDVSPLLFDENPIKEVTHICYERDTMELTLFKKAYNRGIPIFGICRGIQLINIGLGGSLYQDINRQVPNSLGHVSAYRIEGGYHTIDIEEDTILYDIFNKKKICVNSQHHQSVKSLGKNLKINSTSSDGIIEGIESTNEKFVLGVQFHPEAMIDRHEEFKGIFEHFIVKCEEYTQM</sequence>
<dbReference type="Gene3D" id="3.40.50.880">
    <property type="match status" value="1"/>
</dbReference>